<gene>
    <name evidence="10" type="ORF">J2S13_002414</name>
</gene>
<dbReference type="PANTHER" id="PTHR47053:SF1">
    <property type="entry name" value="MUREIN DD-ENDOPEPTIDASE MEPH-RELATED"/>
    <property type="match status" value="1"/>
</dbReference>
<dbReference type="EMBL" id="JAUSUC010000032">
    <property type="protein sequence ID" value="MDQ0215992.1"/>
    <property type="molecule type" value="Genomic_DNA"/>
</dbReference>
<accession>A0AAJ1T3A2</accession>
<feature type="domain" description="NlpC/P60" evidence="9">
    <location>
        <begin position="305"/>
        <end position="436"/>
    </location>
</feature>
<feature type="chain" id="PRO_5042541397" evidence="8">
    <location>
        <begin position="27"/>
        <end position="438"/>
    </location>
</feature>
<evidence type="ECO:0000256" key="3">
    <source>
        <dbReference type="ARBA" id="ARBA00022729"/>
    </source>
</evidence>
<evidence type="ECO:0000256" key="1">
    <source>
        <dbReference type="ARBA" id="ARBA00007074"/>
    </source>
</evidence>
<proteinExistence type="inferred from homology"/>
<evidence type="ECO:0000313" key="10">
    <source>
        <dbReference type="EMBL" id="MDQ0215992.1"/>
    </source>
</evidence>
<keyword evidence="3 8" id="KW-0732">Signal</keyword>
<evidence type="ECO:0000256" key="2">
    <source>
        <dbReference type="ARBA" id="ARBA00022670"/>
    </source>
</evidence>
<evidence type="ECO:0000259" key="9">
    <source>
        <dbReference type="PROSITE" id="PS51935"/>
    </source>
</evidence>
<dbReference type="GO" id="GO:0006508">
    <property type="term" value="P:proteolysis"/>
    <property type="evidence" value="ECO:0007669"/>
    <property type="project" value="UniProtKB-KW"/>
</dbReference>
<comment type="caution">
    <text evidence="10">The sequence shown here is derived from an EMBL/GenBank/DDBJ whole genome shotgun (WGS) entry which is preliminary data.</text>
</comment>
<keyword evidence="5" id="KW-0788">Thiol protease</keyword>
<feature type="coiled-coil region" evidence="6">
    <location>
        <begin position="161"/>
        <end position="247"/>
    </location>
</feature>
<dbReference type="InterPro" id="IPR038765">
    <property type="entry name" value="Papain-like_cys_pep_sf"/>
</dbReference>
<evidence type="ECO:0000256" key="7">
    <source>
        <dbReference type="SAM" id="MobiDB-lite"/>
    </source>
</evidence>
<evidence type="ECO:0000256" key="5">
    <source>
        <dbReference type="ARBA" id="ARBA00022807"/>
    </source>
</evidence>
<reference evidence="10" key="1">
    <citation type="submission" date="2023-07" db="EMBL/GenBank/DDBJ databases">
        <title>Genomic Encyclopedia of Type Strains, Phase IV (KMG-IV): sequencing the most valuable type-strain genomes for metagenomic binning, comparative biology and taxonomic classification.</title>
        <authorList>
            <person name="Goeker M."/>
        </authorList>
    </citation>
    <scope>NUCLEOTIDE SEQUENCE</scope>
    <source>
        <strain evidence="10">DSM 23947</strain>
    </source>
</reference>
<dbReference type="SUPFAM" id="SSF54001">
    <property type="entry name" value="Cysteine proteinases"/>
    <property type="match status" value="1"/>
</dbReference>
<evidence type="ECO:0000313" key="11">
    <source>
        <dbReference type="Proteomes" id="UP001237207"/>
    </source>
</evidence>
<dbReference type="Gene3D" id="6.10.250.3150">
    <property type="match status" value="1"/>
</dbReference>
<feature type="compositionally biased region" description="Low complexity" evidence="7">
    <location>
        <begin position="259"/>
        <end position="298"/>
    </location>
</feature>
<dbReference type="Pfam" id="PF00877">
    <property type="entry name" value="NLPC_P60"/>
    <property type="match status" value="1"/>
</dbReference>
<protein>
    <submittedName>
        <fullName evidence="10">Peptidoglycan hydrolase CwlO-like protein</fullName>
    </submittedName>
</protein>
<sequence>MKKKIFSLSIATVIGMSSFIPLNTEAAQQQEIQNKKQEVQSNIDDKKKEISQLDVKSKEMEATITKINSKVKETTRNIETTTNEIKQAKQEMGTLKEKIKLTKHSIQERKKLLKNRARSIQLNDGGSMNYITAVVEAESLGDLFDRVVAVSTFVQADRNILQEHKKDQETLEKSEQALNQKLAEIQKSLAKLEELKEQLNYQIADKNSLLASLKEQQENAKGELGSLEDQKAALAQQEKEAQVQQEKERIAAQKLVKAVENNNTNVNNNTSNGNESNSTANNNATNSTTNHTSNPPSSEVVYQGSNSVEVAIQVGSSIVGRSPYKWGGGRTNRDIQNRLFDCSSFVRWAYASAGVNLGSITGTNTDSLVRRGRAVSASQMKRGDLIFFNTYKTNGHVGIYLGNGKFLNDNTSHGVSIDSLSNRYWKGTFTGVVRRVVE</sequence>
<dbReference type="RefSeq" id="WP_307257992.1">
    <property type="nucleotide sequence ID" value="NZ_JAUSUC010000032.1"/>
</dbReference>
<dbReference type="PANTHER" id="PTHR47053">
    <property type="entry name" value="MUREIN DD-ENDOPEPTIDASE MEPH-RELATED"/>
    <property type="match status" value="1"/>
</dbReference>
<dbReference type="InterPro" id="IPR057309">
    <property type="entry name" value="PcsB_CC"/>
</dbReference>
<dbReference type="Gene3D" id="3.90.1720.10">
    <property type="entry name" value="endopeptidase domain like (from Nostoc punctiforme)"/>
    <property type="match status" value="1"/>
</dbReference>
<dbReference type="PROSITE" id="PS51935">
    <property type="entry name" value="NLPC_P60"/>
    <property type="match status" value="1"/>
</dbReference>
<keyword evidence="2" id="KW-0645">Protease</keyword>
<dbReference type="InterPro" id="IPR051202">
    <property type="entry name" value="Peptidase_C40"/>
</dbReference>
<dbReference type="AlphaFoldDB" id="A0AAJ1T3A2"/>
<comment type="similarity">
    <text evidence="1">Belongs to the peptidase C40 family.</text>
</comment>
<feature type="signal peptide" evidence="8">
    <location>
        <begin position="1"/>
        <end position="26"/>
    </location>
</feature>
<dbReference type="InterPro" id="IPR000064">
    <property type="entry name" value="NLP_P60_dom"/>
</dbReference>
<dbReference type="Pfam" id="PF24568">
    <property type="entry name" value="CC_PcsB"/>
    <property type="match status" value="1"/>
</dbReference>
<dbReference type="GO" id="GO:0008234">
    <property type="term" value="F:cysteine-type peptidase activity"/>
    <property type="evidence" value="ECO:0007669"/>
    <property type="project" value="UniProtKB-KW"/>
</dbReference>
<evidence type="ECO:0000256" key="4">
    <source>
        <dbReference type="ARBA" id="ARBA00022801"/>
    </source>
</evidence>
<evidence type="ECO:0000256" key="8">
    <source>
        <dbReference type="SAM" id="SignalP"/>
    </source>
</evidence>
<keyword evidence="11" id="KW-1185">Reference proteome</keyword>
<organism evidence="10 11">
    <name type="scientific">Oikeobacillus pervagus</name>
    <dbReference type="NCBI Taxonomy" id="1325931"/>
    <lineage>
        <taxon>Bacteria</taxon>
        <taxon>Bacillati</taxon>
        <taxon>Bacillota</taxon>
        <taxon>Bacilli</taxon>
        <taxon>Bacillales</taxon>
        <taxon>Bacillaceae</taxon>
        <taxon>Oikeobacillus</taxon>
    </lineage>
</organism>
<dbReference type="Proteomes" id="UP001237207">
    <property type="component" value="Unassembled WGS sequence"/>
</dbReference>
<keyword evidence="4 10" id="KW-0378">Hydrolase</keyword>
<feature type="coiled-coil region" evidence="6">
    <location>
        <begin position="22"/>
        <end position="105"/>
    </location>
</feature>
<feature type="region of interest" description="Disordered" evidence="7">
    <location>
        <begin position="259"/>
        <end position="301"/>
    </location>
</feature>
<name>A0AAJ1T3A2_9BACI</name>
<keyword evidence="6" id="KW-0175">Coiled coil</keyword>
<evidence type="ECO:0000256" key="6">
    <source>
        <dbReference type="SAM" id="Coils"/>
    </source>
</evidence>